<keyword evidence="1" id="KW-0812">Transmembrane</keyword>
<gene>
    <name evidence="2" type="ORF">DR980_13430</name>
</gene>
<name>A0A366AX39_9FLAO</name>
<dbReference type="AlphaFoldDB" id="A0A366AX39"/>
<organism evidence="2 3">
    <name type="scientific">Flavobacterium psychrolimnae</name>
    <dbReference type="NCBI Taxonomy" id="249351"/>
    <lineage>
        <taxon>Bacteria</taxon>
        <taxon>Pseudomonadati</taxon>
        <taxon>Bacteroidota</taxon>
        <taxon>Flavobacteriia</taxon>
        <taxon>Flavobacteriales</taxon>
        <taxon>Flavobacteriaceae</taxon>
        <taxon>Flavobacterium</taxon>
    </lineage>
</organism>
<sequence>MGAGNGYFDFSFILLHLRIGFLYKVGKVLVMVCFIFSYYIFMHSSIAFFCFQFYKKKYQPVLYIILAVGLIALFMVFFI</sequence>
<evidence type="ECO:0000256" key="1">
    <source>
        <dbReference type="SAM" id="Phobius"/>
    </source>
</evidence>
<keyword evidence="3" id="KW-1185">Reference proteome</keyword>
<proteinExistence type="predicted"/>
<comment type="caution">
    <text evidence="2">The sequence shown here is derived from an EMBL/GenBank/DDBJ whole genome shotgun (WGS) entry which is preliminary data.</text>
</comment>
<accession>A0A366AX39</accession>
<reference evidence="2 3" key="1">
    <citation type="submission" date="2018-07" db="EMBL/GenBank/DDBJ databases">
        <title>Complete genome sequence of Flavobacterium psychrolimnae LMG 22018.</title>
        <authorList>
            <person name="Kim D.-U."/>
        </authorList>
    </citation>
    <scope>NUCLEOTIDE SEQUENCE [LARGE SCALE GENOMIC DNA]</scope>
    <source>
        <strain evidence="2 3">LMG 22018</strain>
    </source>
</reference>
<feature type="transmembrane region" description="Helical" evidence="1">
    <location>
        <begin position="60"/>
        <end position="78"/>
    </location>
</feature>
<dbReference type="Proteomes" id="UP000253676">
    <property type="component" value="Unassembled WGS sequence"/>
</dbReference>
<evidence type="ECO:0000313" key="3">
    <source>
        <dbReference type="Proteomes" id="UP000253676"/>
    </source>
</evidence>
<keyword evidence="1" id="KW-1133">Transmembrane helix</keyword>
<keyword evidence="1" id="KW-0472">Membrane</keyword>
<dbReference type="EMBL" id="QNUX01000013">
    <property type="protein sequence ID" value="RBN49439.1"/>
    <property type="molecule type" value="Genomic_DNA"/>
</dbReference>
<feature type="transmembrane region" description="Helical" evidence="1">
    <location>
        <begin position="28"/>
        <end position="54"/>
    </location>
</feature>
<protein>
    <submittedName>
        <fullName evidence="2">Uncharacterized protein</fullName>
    </submittedName>
</protein>
<evidence type="ECO:0000313" key="2">
    <source>
        <dbReference type="EMBL" id="RBN49439.1"/>
    </source>
</evidence>